<name>A0A5S5C454_9BACL</name>
<keyword evidence="1" id="KW-0472">Membrane</keyword>
<dbReference type="Proteomes" id="UP000323257">
    <property type="component" value="Unassembled WGS sequence"/>
</dbReference>
<reference evidence="2 3" key="1">
    <citation type="submission" date="2019-07" db="EMBL/GenBank/DDBJ databases">
        <title>Genomic Encyclopedia of Type Strains, Phase III (KMG-III): the genomes of soil and plant-associated and newly described type strains.</title>
        <authorList>
            <person name="Whitman W."/>
        </authorList>
    </citation>
    <scope>NUCLEOTIDE SEQUENCE [LARGE SCALE GENOMIC DNA]</scope>
    <source>
        <strain evidence="2 3">BL24</strain>
    </source>
</reference>
<keyword evidence="1" id="KW-1133">Transmembrane helix</keyword>
<accession>A0A5S5C454</accession>
<dbReference type="EMBL" id="VNHS01000007">
    <property type="protein sequence ID" value="TYP73110.1"/>
    <property type="molecule type" value="Genomic_DNA"/>
</dbReference>
<protein>
    <submittedName>
        <fullName evidence="2">Uncharacterized protein</fullName>
    </submittedName>
</protein>
<keyword evidence="1" id="KW-0812">Transmembrane</keyword>
<organism evidence="2 3">
    <name type="scientific">Paenibacillus methanolicus</name>
    <dbReference type="NCBI Taxonomy" id="582686"/>
    <lineage>
        <taxon>Bacteria</taxon>
        <taxon>Bacillati</taxon>
        <taxon>Bacillota</taxon>
        <taxon>Bacilli</taxon>
        <taxon>Bacillales</taxon>
        <taxon>Paenibacillaceae</taxon>
        <taxon>Paenibacillus</taxon>
    </lineage>
</organism>
<proteinExistence type="predicted"/>
<keyword evidence="3" id="KW-1185">Reference proteome</keyword>
<evidence type="ECO:0000313" key="2">
    <source>
        <dbReference type="EMBL" id="TYP73110.1"/>
    </source>
</evidence>
<evidence type="ECO:0000256" key="1">
    <source>
        <dbReference type="SAM" id="Phobius"/>
    </source>
</evidence>
<dbReference type="AlphaFoldDB" id="A0A5S5C454"/>
<feature type="transmembrane region" description="Helical" evidence="1">
    <location>
        <begin position="25"/>
        <end position="45"/>
    </location>
</feature>
<gene>
    <name evidence="2" type="ORF">BCM02_10794</name>
</gene>
<comment type="caution">
    <text evidence="2">The sequence shown here is derived from an EMBL/GenBank/DDBJ whole genome shotgun (WGS) entry which is preliminary data.</text>
</comment>
<sequence length="67" mass="7811">MKLSELWRLYEAGIFLEGVECPMNVLILIFMFLVVTGLISIDGSLKRKLKNDKILMEKINELIERNK</sequence>
<evidence type="ECO:0000313" key="3">
    <source>
        <dbReference type="Proteomes" id="UP000323257"/>
    </source>
</evidence>